<dbReference type="OrthoDB" id="9803040at2"/>
<protein>
    <recommendedName>
        <fullName evidence="3">DUF2480 family protein</fullName>
    </recommendedName>
</protein>
<proteinExistence type="predicted"/>
<keyword evidence="2" id="KW-1185">Reference proteome</keyword>
<dbReference type="Proteomes" id="UP000029736">
    <property type="component" value="Unassembled WGS sequence"/>
</dbReference>
<dbReference type="RefSeq" id="WP_044215962.1">
    <property type="nucleotide sequence ID" value="NZ_JBKAGJ010000005.1"/>
</dbReference>
<evidence type="ECO:0000313" key="1">
    <source>
        <dbReference type="EMBL" id="KGE89748.1"/>
    </source>
</evidence>
<dbReference type="STRING" id="1524460.IX84_01600"/>
<reference evidence="1 2" key="1">
    <citation type="journal article" date="2014" name="Int. J. Syst. Evol. Microbiol.">
        <title>Phaeodactylibacter xiamenensis gen. nov., sp. nov., a member of the family Saprospiraceae isolated from the marine alga Phaeodactylum tricornutum.</title>
        <authorList>
            <person name="Chen Z.Jr."/>
            <person name="Lei X."/>
            <person name="Lai Q."/>
            <person name="Li Y."/>
            <person name="Zhang B."/>
            <person name="Zhang J."/>
            <person name="Zhang H."/>
            <person name="Yang L."/>
            <person name="Zheng W."/>
            <person name="Tian Y."/>
            <person name="Yu Z."/>
            <person name="Xu H.Jr."/>
            <person name="Zheng T."/>
        </authorList>
    </citation>
    <scope>NUCLEOTIDE SEQUENCE [LARGE SCALE GENOMIC DNA]</scope>
    <source>
        <strain evidence="1 2">KD52</strain>
    </source>
</reference>
<accession>A0A098SDN7</accession>
<gene>
    <name evidence="1" type="ORF">IX84_01600</name>
</gene>
<evidence type="ECO:0008006" key="3">
    <source>
        <dbReference type="Google" id="ProtNLM"/>
    </source>
</evidence>
<comment type="caution">
    <text evidence="1">The sequence shown here is derived from an EMBL/GenBank/DDBJ whole genome shotgun (WGS) entry which is preliminary data.</text>
</comment>
<dbReference type="AlphaFoldDB" id="A0A098SDN7"/>
<evidence type="ECO:0000313" key="2">
    <source>
        <dbReference type="Proteomes" id="UP000029736"/>
    </source>
</evidence>
<organism evidence="1 2">
    <name type="scientific">Phaeodactylibacter xiamenensis</name>
    <dbReference type="NCBI Taxonomy" id="1524460"/>
    <lineage>
        <taxon>Bacteria</taxon>
        <taxon>Pseudomonadati</taxon>
        <taxon>Bacteroidota</taxon>
        <taxon>Saprospiria</taxon>
        <taxon>Saprospirales</taxon>
        <taxon>Haliscomenobacteraceae</taxon>
        <taxon>Phaeodactylibacter</taxon>
    </lineage>
</organism>
<name>A0A098SDN7_9BACT</name>
<sequence length="175" mass="20264">MSNSNPPLVNKVAASGLITLKLEEFWPNVELAELDIKDYLFKELLLREKDFREAMKEHDWAQYEGKVLLVYCSTDAIIPMWAYMLIASHAAPHAQDVFQGRPEDYYRTFFTQKLHALDLEKYQDQRVILKGCTDGKAIPPQAYLELTKRLRPVAKSIMFGEPCSTVPIFKRPRNK</sequence>
<dbReference type="Pfam" id="PF10652">
    <property type="entry name" value="DUF2480"/>
    <property type="match status" value="1"/>
</dbReference>
<dbReference type="EMBL" id="JPOS01000003">
    <property type="protein sequence ID" value="KGE89748.1"/>
    <property type="molecule type" value="Genomic_DNA"/>
</dbReference>
<dbReference type="InterPro" id="IPR018914">
    <property type="entry name" value="DUF2480"/>
</dbReference>